<dbReference type="Pfam" id="PF02653">
    <property type="entry name" value="BPD_transp_2"/>
    <property type="match status" value="1"/>
</dbReference>
<evidence type="ECO:0000256" key="3">
    <source>
        <dbReference type="ARBA" id="ARBA00022475"/>
    </source>
</evidence>
<dbReference type="GO" id="GO:0015192">
    <property type="term" value="F:L-phenylalanine transmembrane transporter activity"/>
    <property type="evidence" value="ECO:0007669"/>
    <property type="project" value="TreeGrafter"/>
</dbReference>
<dbReference type="GO" id="GO:0042941">
    <property type="term" value="P:D-alanine transmembrane transport"/>
    <property type="evidence" value="ECO:0007669"/>
    <property type="project" value="TreeGrafter"/>
</dbReference>
<accession>A0A1J5GAC0</accession>
<keyword evidence="2" id="KW-0813">Transport</keyword>
<evidence type="ECO:0000256" key="9">
    <source>
        <dbReference type="ARBA" id="ARBA00037998"/>
    </source>
</evidence>
<dbReference type="GO" id="GO:0005304">
    <property type="term" value="F:L-valine transmembrane transporter activity"/>
    <property type="evidence" value="ECO:0007669"/>
    <property type="project" value="TreeGrafter"/>
</dbReference>
<keyword evidence="3" id="KW-1003">Cell membrane</keyword>
<feature type="transmembrane region" description="Helical" evidence="10">
    <location>
        <begin position="192"/>
        <end position="211"/>
    </location>
</feature>
<keyword evidence="6" id="KW-0029">Amino-acid transport</keyword>
<dbReference type="GO" id="GO:0015190">
    <property type="term" value="F:L-leucine transmembrane transporter activity"/>
    <property type="evidence" value="ECO:0007669"/>
    <property type="project" value="TreeGrafter"/>
</dbReference>
<evidence type="ECO:0000256" key="1">
    <source>
        <dbReference type="ARBA" id="ARBA00004651"/>
    </source>
</evidence>
<feature type="transmembrane region" description="Helical" evidence="10">
    <location>
        <begin position="217"/>
        <end position="238"/>
    </location>
</feature>
<keyword evidence="7 10" id="KW-1133">Transmembrane helix</keyword>
<proteinExistence type="inferred from homology"/>
<dbReference type="InterPro" id="IPR052157">
    <property type="entry name" value="BCAA_transport_permease"/>
</dbReference>
<dbReference type="GO" id="GO:0015188">
    <property type="term" value="F:L-isoleucine transmembrane transporter activity"/>
    <property type="evidence" value="ECO:0007669"/>
    <property type="project" value="TreeGrafter"/>
</dbReference>
<dbReference type="GO" id="GO:1903806">
    <property type="term" value="P:L-isoleucine import across plasma membrane"/>
    <property type="evidence" value="ECO:0007669"/>
    <property type="project" value="TreeGrafter"/>
</dbReference>
<feature type="transmembrane region" description="Helical" evidence="10">
    <location>
        <begin position="98"/>
        <end position="118"/>
    </location>
</feature>
<feature type="transmembrane region" description="Helical" evidence="10">
    <location>
        <begin position="245"/>
        <end position="265"/>
    </location>
</feature>
<keyword evidence="4" id="KW-0997">Cell inner membrane</keyword>
<evidence type="ECO:0000256" key="4">
    <source>
        <dbReference type="ARBA" id="ARBA00022519"/>
    </source>
</evidence>
<feature type="transmembrane region" description="Helical" evidence="10">
    <location>
        <begin position="12"/>
        <end position="31"/>
    </location>
</feature>
<sequence length="292" mass="32058">MNLNIFLQNLSNGISLGCLFALIAIGYTMVYGVLRLINFAHGDIFMMATFFAYYVIALFSLPWGVACLVAVVLAMLLGRTVERIAYKPLRNAPRISSLCSAIGMSFLLENFAIVVFGGRPKAFYRPEFFSKIFILGGVRIPGVNFITPIVSIIFLLILTYIVYRTKTGLAMRAISKDFDTAKLMGINLDRTISFTFILGSGLAAIGAVLWALRYPQIWPFMGVFPGWRAFIAAVIGGIGSIRGAMVGGFMVGLLTIMIVAFMPGLAGYKDAFIFIILIFVLLFKPEGIFGEE</sequence>
<dbReference type="AlphaFoldDB" id="A0A1J5GAC0"/>
<dbReference type="PANTHER" id="PTHR11795">
    <property type="entry name" value="BRANCHED-CHAIN AMINO ACID TRANSPORT SYSTEM PERMEASE PROTEIN LIVH"/>
    <property type="match status" value="1"/>
</dbReference>
<comment type="caution">
    <text evidence="11">The sequence shown here is derived from an EMBL/GenBank/DDBJ whole genome shotgun (WGS) entry which is preliminary data.</text>
</comment>
<evidence type="ECO:0000256" key="8">
    <source>
        <dbReference type="ARBA" id="ARBA00023136"/>
    </source>
</evidence>
<keyword evidence="5 10" id="KW-0812">Transmembrane</keyword>
<evidence type="ECO:0000256" key="5">
    <source>
        <dbReference type="ARBA" id="ARBA00022692"/>
    </source>
</evidence>
<keyword evidence="8 10" id="KW-0472">Membrane</keyword>
<dbReference type="GO" id="GO:0005886">
    <property type="term" value="C:plasma membrane"/>
    <property type="evidence" value="ECO:0007669"/>
    <property type="project" value="UniProtKB-SubCell"/>
</dbReference>
<dbReference type="Proteomes" id="UP000182763">
    <property type="component" value="Unassembled WGS sequence"/>
</dbReference>
<gene>
    <name evidence="11" type="ORF">AUK42_05070</name>
</gene>
<dbReference type="EMBL" id="MNYY01000099">
    <property type="protein sequence ID" value="OIP69637.1"/>
    <property type="molecule type" value="Genomic_DNA"/>
</dbReference>
<evidence type="ECO:0000256" key="6">
    <source>
        <dbReference type="ARBA" id="ARBA00022970"/>
    </source>
</evidence>
<evidence type="ECO:0000313" key="11">
    <source>
        <dbReference type="EMBL" id="OIP69637.1"/>
    </source>
</evidence>
<dbReference type="GO" id="GO:0015808">
    <property type="term" value="P:L-alanine transport"/>
    <property type="evidence" value="ECO:0007669"/>
    <property type="project" value="TreeGrafter"/>
</dbReference>
<evidence type="ECO:0000313" key="12">
    <source>
        <dbReference type="Proteomes" id="UP000182763"/>
    </source>
</evidence>
<reference evidence="11 12" key="1">
    <citation type="journal article" date="2016" name="Environ. Microbiol.">
        <title>Genomic resolution of a cold subsurface aquifer community provides metabolic insights for novel microbes adapted to high CO concentrations.</title>
        <authorList>
            <person name="Probst A.J."/>
            <person name="Castelle C.J."/>
            <person name="Singh A."/>
            <person name="Brown C.T."/>
            <person name="Anantharaman K."/>
            <person name="Sharon I."/>
            <person name="Hug L.A."/>
            <person name="Burstein D."/>
            <person name="Emerson J.B."/>
            <person name="Thomas B.C."/>
            <person name="Banfield J.F."/>
        </authorList>
    </citation>
    <scope>NUCLEOTIDE SEQUENCE [LARGE SCALE GENOMIC DNA]</scope>
    <source>
        <strain evidence="11">CG2_30_33_13</strain>
    </source>
</reference>
<evidence type="ECO:0000256" key="7">
    <source>
        <dbReference type="ARBA" id="ARBA00022989"/>
    </source>
</evidence>
<evidence type="ECO:0000256" key="10">
    <source>
        <dbReference type="SAM" id="Phobius"/>
    </source>
</evidence>
<name>A0A1J5GAC0_9BACT</name>
<evidence type="ECO:0000256" key="2">
    <source>
        <dbReference type="ARBA" id="ARBA00022448"/>
    </source>
</evidence>
<protein>
    <submittedName>
        <fullName evidence="11">Branched-chain amino acid ABC transporter permease</fullName>
    </submittedName>
</protein>
<feature type="transmembrane region" description="Helical" evidence="10">
    <location>
        <begin position="138"/>
        <end position="163"/>
    </location>
</feature>
<feature type="transmembrane region" description="Helical" evidence="10">
    <location>
        <begin position="271"/>
        <end position="289"/>
    </location>
</feature>
<dbReference type="PANTHER" id="PTHR11795:SF371">
    <property type="entry name" value="HIGH-AFFINITY BRANCHED-CHAIN AMINO ACID TRANSPORT SYSTEM PERMEASE PROTEIN LIVH"/>
    <property type="match status" value="1"/>
</dbReference>
<dbReference type="InterPro" id="IPR001851">
    <property type="entry name" value="ABC_transp_permease"/>
</dbReference>
<comment type="subcellular location">
    <subcellularLocation>
        <location evidence="1">Cell membrane</location>
        <topology evidence="1">Multi-pass membrane protein</topology>
    </subcellularLocation>
</comment>
<organism evidence="11 12">
    <name type="scientific">Candidatus Infernicultor aquiphilus</name>
    <dbReference type="NCBI Taxonomy" id="1805029"/>
    <lineage>
        <taxon>Bacteria</taxon>
        <taxon>Pseudomonadati</taxon>
        <taxon>Atribacterota</taxon>
        <taxon>Candidatus Phoenicimicrobiia</taxon>
        <taxon>Candidatus Pheonicimicrobiales</taxon>
        <taxon>Candidatus Phoenicimicrobiaceae</taxon>
        <taxon>Candidatus Infernicultor</taxon>
    </lineage>
</organism>
<dbReference type="STRING" id="1805029.AUK42_05070"/>
<comment type="similarity">
    <text evidence="9">Belongs to the binding-protein-dependent transport system permease family. LivHM subfamily.</text>
</comment>
<dbReference type="CDD" id="cd06582">
    <property type="entry name" value="TM_PBP1_LivH_like"/>
    <property type="match status" value="1"/>
</dbReference>
<feature type="transmembrane region" description="Helical" evidence="10">
    <location>
        <begin position="51"/>
        <end position="77"/>
    </location>
</feature>